<dbReference type="AlphaFoldDB" id="A0A1A8J8K0"/>
<sequence>EGDLQLSLEWLIDKCEAAGLRISCSKFETMVMSWKRVECLI</sequence>
<organism evidence="1">
    <name type="scientific">Nothobranchius kuhntae</name>
    <name type="common">Beira killifish</name>
    <dbReference type="NCBI Taxonomy" id="321403"/>
    <lineage>
        <taxon>Eukaryota</taxon>
        <taxon>Metazoa</taxon>
        <taxon>Chordata</taxon>
        <taxon>Craniata</taxon>
        <taxon>Vertebrata</taxon>
        <taxon>Euteleostomi</taxon>
        <taxon>Actinopterygii</taxon>
        <taxon>Neopterygii</taxon>
        <taxon>Teleostei</taxon>
        <taxon>Neoteleostei</taxon>
        <taxon>Acanthomorphata</taxon>
        <taxon>Ovalentaria</taxon>
        <taxon>Atherinomorphae</taxon>
        <taxon>Cyprinodontiformes</taxon>
        <taxon>Nothobranchiidae</taxon>
        <taxon>Nothobranchius</taxon>
    </lineage>
</organism>
<keyword evidence="1" id="KW-0808">Transferase</keyword>
<evidence type="ECO:0000313" key="1">
    <source>
        <dbReference type="EMBL" id="SBR06015.1"/>
    </source>
</evidence>
<protein>
    <submittedName>
        <fullName evidence="1">Rna-directed dna polymerase from mobile element jockey-like protein</fullName>
    </submittedName>
</protein>
<proteinExistence type="predicted"/>
<reference evidence="1" key="2">
    <citation type="submission" date="2016-06" db="EMBL/GenBank/DDBJ databases">
        <title>The genome of a short-lived fish provides insights into sex chromosome evolution and the genetic control of aging.</title>
        <authorList>
            <person name="Reichwald K."/>
            <person name="Felder M."/>
            <person name="Petzold A."/>
            <person name="Koch P."/>
            <person name="Groth M."/>
            <person name="Platzer M."/>
        </authorList>
    </citation>
    <scope>NUCLEOTIDE SEQUENCE</scope>
    <source>
        <tissue evidence="1">Brain</tissue>
    </source>
</reference>
<name>A0A1A8J8K0_NOTKU</name>
<gene>
    <name evidence="1" type="primary">Nfu_g_1_019056</name>
</gene>
<keyword evidence="1" id="KW-0695">RNA-directed DNA polymerase</keyword>
<accession>A0A1A8J8K0</accession>
<dbReference type="GO" id="GO:0003964">
    <property type="term" value="F:RNA-directed DNA polymerase activity"/>
    <property type="evidence" value="ECO:0007669"/>
    <property type="project" value="UniProtKB-KW"/>
</dbReference>
<keyword evidence="1" id="KW-0548">Nucleotidyltransferase</keyword>
<feature type="non-terminal residue" evidence="1">
    <location>
        <position position="1"/>
    </location>
</feature>
<feature type="non-terminal residue" evidence="1">
    <location>
        <position position="41"/>
    </location>
</feature>
<dbReference type="EMBL" id="HAED01019544">
    <property type="protein sequence ID" value="SBR06015.1"/>
    <property type="molecule type" value="Transcribed_RNA"/>
</dbReference>
<reference evidence="1" key="1">
    <citation type="submission" date="2016-05" db="EMBL/GenBank/DDBJ databases">
        <authorList>
            <person name="Lavstsen T."/>
            <person name="Jespersen J.S."/>
        </authorList>
    </citation>
    <scope>NUCLEOTIDE SEQUENCE</scope>
    <source>
        <tissue evidence="1">Brain</tissue>
    </source>
</reference>